<dbReference type="Proteomes" id="UP000790377">
    <property type="component" value="Unassembled WGS sequence"/>
</dbReference>
<evidence type="ECO:0000313" key="1">
    <source>
        <dbReference type="EMBL" id="KAH7905353.1"/>
    </source>
</evidence>
<accession>A0ACB7ZYD1</accession>
<sequence>TAKSRLMRILESETAHLIRTTRCSHAISGIELSAHKITKRWYTAIEKRLITDRLHLRKQKTPKKKDIRKVLHTWSGTPDLCDENSLPYDWVEQPEGLVGIK</sequence>
<feature type="non-terminal residue" evidence="1">
    <location>
        <position position="1"/>
    </location>
</feature>
<keyword evidence="2" id="KW-1185">Reference proteome</keyword>
<proteinExistence type="predicted"/>
<comment type="caution">
    <text evidence="1">The sequence shown here is derived from an EMBL/GenBank/DDBJ whole genome shotgun (WGS) entry which is preliminary data.</text>
</comment>
<dbReference type="EMBL" id="MU268212">
    <property type="protein sequence ID" value="KAH7905353.1"/>
    <property type="molecule type" value="Genomic_DNA"/>
</dbReference>
<name>A0ACB7ZYD1_9AGAM</name>
<protein>
    <submittedName>
        <fullName evidence="1">Uncharacterized protein</fullName>
    </submittedName>
</protein>
<organism evidence="1 2">
    <name type="scientific">Hygrophoropsis aurantiaca</name>
    <dbReference type="NCBI Taxonomy" id="72124"/>
    <lineage>
        <taxon>Eukaryota</taxon>
        <taxon>Fungi</taxon>
        <taxon>Dikarya</taxon>
        <taxon>Basidiomycota</taxon>
        <taxon>Agaricomycotina</taxon>
        <taxon>Agaricomycetes</taxon>
        <taxon>Agaricomycetidae</taxon>
        <taxon>Boletales</taxon>
        <taxon>Coniophorineae</taxon>
        <taxon>Hygrophoropsidaceae</taxon>
        <taxon>Hygrophoropsis</taxon>
    </lineage>
</organism>
<feature type="non-terminal residue" evidence="1">
    <location>
        <position position="101"/>
    </location>
</feature>
<evidence type="ECO:0000313" key="2">
    <source>
        <dbReference type="Proteomes" id="UP000790377"/>
    </source>
</evidence>
<reference evidence="1" key="1">
    <citation type="journal article" date="2021" name="New Phytol.">
        <title>Evolutionary innovations through gain and loss of genes in the ectomycorrhizal Boletales.</title>
        <authorList>
            <person name="Wu G."/>
            <person name="Miyauchi S."/>
            <person name="Morin E."/>
            <person name="Kuo A."/>
            <person name="Drula E."/>
            <person name="Varga T."/>
            <person name="Kohler A."/>
            <person name="Feng B."/>
            <person name="Cao Y."/>
            <person name="Lipzen A."/>
            <person name="Daum C."/>
            <person name="Hundley H."/>
            <person name="Pangilinan J."/>
            <person name="Johnson J."/>
            <person name="Barry K."/>
            <person name="LaButti K."/>
            <person name="Ng V."/>
            <person name="Ahrendt S."/>
            <person name="Min B."/>
            <person name="Choi I.G."/>
            <person name="Park H."/>
            <person name="Plett J.M."/>
            <person name="Magnuson J."/>
            <person name="Spatafora J.W."/>
            <person name="Nagy L.G."/>
            <person name="Henrissat B."/>
            <person name="Grigoriev I.V."/>
            <person name="Yang Z.L."/>
            <person name="Xu J."/>
            <person name="Martin F.M."/>
        </authorList>
    </citation>
    <scope>NUCLEOTIDE SEQUENCE</scope>
    <source>
        <strain evidence="1">ATCC 28755</strain>
    </source>
</reference>
<gene>
    <name evidence="1" type="ORF">BJ138DRAFT_988719</name>
</gene>